<dbReference type="KEGG" id="sre:PTSG_12776"/>
<name>F2UKG0_SALR5</name>
<reference evidence="2" key="1">
    <citation type="submission" date="2009-08" db="EMBL/GenBank/DDBJ databases">
        <title>Annotation of Salpingoeca rosetta.</title>
        <authorList>
            <consortium name="The Broad Institute Genome Sequencing Platform"/>
            <person name="Russ C."/>
            <person name="Cuomo C."/>
            <person name="Burger G."/>
            <person name="Gray M.W."/>
            <person name="Holland P.W.H."/>
            <person name="King N."/>
            <person name="Lang F.B.F."/>
            <person name="Roger A.J."/>
            <person name="Ruiz-Trillo I."/>
            <person name="Young S.K."/>
            <person name="Zeng Q."/>
            <person name="Gargeya S."/>
            <person name="Alvarado L."/>
            <person name="Berlin A."/>
            <person name="Chapman S.B."/>
            <person name="Chen Z."/>
            <person name="Freedman E."/>
            <person name="Gellesch M."/>
            <person name="Goldberg J."/>
            <person name="Griggs A."/>
            <person name="Gujja S."/>
            <person name="Heilman E."/>
            <person name="Heiman D."/>
            <person name="Howarth C."/>
            <person name="Mehta T."/>
            <person name="Neiman D."/>
            <person name="Pearson M."/>
            <person name="Roberts A."/>
            <person name="Saif S."/>
            <person name="Shea T."/>
            <person name="Shenoy N."/>
            <person name="Sisk P."/>
            <person name="Stolte C."/>
            <person name="Sykes S."/>
            <person name="White J."/>
            <person name="Yandava C."/>
            <person name="Haas B."/>
            <person name="Nusbaum C."/>
            <person name="Birren B."/>
        </authorList>
    </citation>
    <scope>NUCLEOTIDE SEQUENCE [LARGE SCALE GENOMIC DNA]</scope>
    <source>
        <strain evidence="2">ATCC 50818</strain>
    </source>
</reference>
<dbReference type="Proteomes" id="UP000007799">
    <property type="component" value="Unassembled WGS sequence"/>
</dbReference>
<keyword evidence="1" id="KW-1133">Transmembrane helix</keyword>
<feature type="transmembrane region" description="Helical" evidence="1">
    <location>
        <begin position="12"/>
        <end position="30"/>
    </location>
</feature>
<evidence type="ECO:0000313" key="3">
    <source>
        <dbReference type="Proteomes" id="UP000007799"/>
    </source>
</evidence>
<accession>F2UKG0</accession>
<dbReference type="InParanoid" id="F2UKG0"/>
<proteinExistence type="predicted"/>
<protein>
    <submittedName>
        <fullName evidence="2">Uncharacterized protein</fullName>
    </submittedName>
</protein>
<feature type="transmembrane region" description="Helical" evidence="1">
    <location>
        <begin position="50"/>
        <end position="70"/>
    </location>
</feature>
<keyword evidence="1" id="KW-0472">Membrane</keyword>
<feature type="transmembrane region" description="Helical" evidence="1">
    <location>
        <begin position="108"/>
        <end position="131"/>
    </location>
</feature>
<dbReference type="EMBL" id="GL832978">
    <property type="protein sequence ID" value="EGD77609.1"/>
    <property type="molecule type" value="Genomic_DNA"/>
</dbReference>
<evidence type="ECO:0000313" key="2">
    <source>
        <dbReference type="EMBL" id="EGD77609.1"/>
    </source>
</evidence>
<gene>
    <name evidence="2" type="ORF">PTSG_12776</name>
</gene>
<keyword evidence="1" id="KW-0812">Transmembrane</keyword>
<dbReference type="AlphaFoldDB" id="F2UKG0"/>
<dbReference type="RefSeq" id="XP_004990497.1">
    <property type="nucleotide sequence ID" value="XM_004990440.1"/>
</dbReference>
<dbReference type="OMA" id="QFVITHH"/>
<organism evidence="3">
    <name type="scientific">Salpingoeca rosetta (strain ATCC 50818 / BSB-021)</name>
    <dbReference type="NCBI Taxonomy" id="946362"/>
    <lineage>
        <taxon>Eukaryota</taxon>
        <taxon>Choanoflagellata</taxon>
        <taxon>Craspedida</taxon>
        <taxon>Salpingoecidae</taxon>
        <taxon>Salpingoeca</taxon>
    </lineage>
</organism>
<evidence type="ECO:0000256" key="1">
    <source>
        <dbReference type="SAM" id="Phobius"/>
    </source>
</evidence>
<feature type="transmembrane region" description="Helical" evidence="1">
    <location>
        <begin position="77"/>
        <end position="96"/>
    </location>
</feature>
<keyword evidence="3" id="KW-1185">Reference proteome</keyword>
<sequence length="142" mass="16029">MTAVVSGWCRRVFWWEGVLLAVSGLMLLVWPDHVMRMQGIRAEDAENPVAASNLAQFGAMCLLMAYVGLFVPVQPRIVQACLLGDLLWMYAFFQLGDAIDWSLLGTLFSFWIVVFLAAVRVIFLLLTTTSAHHKKKKKKARQ</sequence>
<dbReference type="GeneID" id="16071053"/>